<evidence type="ECO:0000313" key="2">
    <source>
        <dbReference type="EMBL" id="CAI9786117.1"/>
    </source>
</evidence>
<dbReference type="Pfam" id="PF10551">
    <property type="entry name" value="MULE"/>
    <property type="match status" value="1"/>
</dbReference>
<dbReference type="PANTHER" id="PTHR31973:SF187">
    <property type="entry name" value="MUTATOR TRANSPOSASE MUDRA PROTEIN"/>
    <property type="match status" value="1"/>
</dbReference>
<gene>
    <name evidence="2" type="ORF">FPE_LOCUS33547</name>
</gene>
<name>A0AAD2EBQ7_9LAMI</name>
<reference evidence="2" key="1">
    <citation type="submission" date="2023-05" db="EMBL/GenBank/DDBJ databases">
        <authorList>
            <person name="Huff M."/>
        </authorList>
    </citation>
    <scope>NUCLEOTIDE SEQUENCE</scope>
</reference>
<keyword evidence="3" id="KW-1185">Reference proteome</keyword>
<feature type="domain" description="MULE transposase" evidence="1">
    <location>
        <begin position="8"/>
        <end position="102"/>
    </location>
</feature>
<dbReference type="Proteomes" id="UP000834106">
    <property type="component" value="Chromosome 22"/>
</dbReference>
<evidence type="ECO:0000259" key="1">
    <source>
        <dbReference type="Pfam" id="PF10551"/>
    </source>
</evidence>
<evidence type="ECO:0000313" key="3">
    <source>
        <dbReference type="Proteomes" id="UP000834106"/>
    </source>
</evidence>
<sequence>MSGCRQLLGLDECFLKGNFGGQMLVAVALDANDCIYPIAYAIVEMENARSWRWFLSHLGEDLRIINSNEWTFMTDRHKGLQKVVEDLYPDAEHRFCVRHMYSKFFRADFKSLTLKGRVQVRMNG</sequence>
<dbReference type="AlphaFoldDB" id="A0AAD2EBQ7"/>
<dbReference type="InterPro" id="IPR018289">
    <property type="entry name" value="MULE_transposase_dom"/>
</dbReference>
<proteinExistence type="predicted"/>
<organism evidence="2 3">
    <name type="scientific">Fraxinus pennsylvanica</name>
    <dbReference type="NCBI Taxonomy" id="56036"/>
    <lineage>
        <taxon>Eukaryota</taxon>
        <taxon>Viridiplantae</taxon>
        <taxon>Streptophyta</taxon>
        <taxon>Embryophyta</taxon>
        <taxon>Tracheophyta</taxon>
        <taxon>Spermatophyta</taxon>
        <taxon>Magnoliopsida</taxon>
        <taxon>eudicotyledons</taxon>
        <taxon>Gunneridae</taxon>
        <taxon>Pentapetalae</taxon>
        <taxon>asterids</taxon>
        <taxon>lamiids</taxon>
        <taxon>Lamiales</taxon>
        <taxon>Oleaceae</taxon>
        <taxon>Oleeae</taxon>
        <taxon>Fraxinus</taxon>
    </lineage>
</organism>
<protein>
    <recommendedName>
        <fullName evidence="1">MULE transposase domain-containing protein</fullName>
    </recommendedName>
</protein>
<dbReference type="EMBL" id="OU503057">
    <property type="protein sequence ID" value="CAI9786117.1"/>
    <property type="molecule type" value="Genomic_DNA"/>
</dbReference>
<dbReference type="PANTHER" id="PTHR31973">
    <property type="entry name" value="POLYPROTEIN, PUTATIVE-RELATED"/>
    <property type="match status" value="1"/>
</dbReference>
<accession>A0AAD2EBQ7</accession>